<name>A0A4Q4TG92_9PEZI</name>
<comment type="caution">
    <text evidence="2">The sequence shown here is derived from an EMBL/GenBank/DDBJ whole genome shotgun (WGS) entry which is preliminary data.</text>
</comment>
<feature type="region of interest" description="Disordered" evidence="1">
    <location>
        <begin position="223"/>
        <end position="251"/>
    </location>
</feature>
<feature type="region of interest" description="Disordered" evidence="1">
    <location>
        <begin position="141"/>
        <end position="185"/>
    </location>
</feature>
<sequence length="283" mass="30644">MSRFNPTCSLCISSSIQNYSVPSEAFESPSYHVQLRVTNSYASAYVDSELLQRVVQIVEDPIHIFVPTTQAHDDIPVGAHGPELIPTVVGEDQKPLFQPVPCVADTPHLRPPRPDDARHLPRMEQDEVDVEPPHPPACGLKLAPNARSSSTTTPTGARSILSSRGVSSRMQSTVSPSQTPANALPYRWTMSPSRLSDVPAGSGSKSAPAQASAIVQARPFVIDRPAPDETGSAQGRNEEHPRLRVASPSRLLHEEPGDAEFVASRLLPGLLQIRPFAFQFSAQ</sequence>
<accession>A0A4Q4TG92</accession>
<organism evidence="2 3">
    <name type="scientific">Monosporascus ibericus</name>
    <dbReference type="NCBI Taxonomy" id="155417"/>
    <lineage>
        <taxon>Eukaryota</taxon>
        <taxon>Fungi</taxon>
        <taxon>Dikarya</taxon>
        <taxon>Ascomycota</taxon>
        <taxon>Pezizomycotina</taxon>
        <taxon>Sordariomycetes</taxon>
        <taxon>Xylariomycetidae</taxon>
        <taxon>Xylariales</taxon>
        <taxon>Xylariales incertae sedis</taxon>
        <taxon>Monosporascus</taxon>
    </lineage>
</organism>
<keyword evidence="3" id="KW-1185">Reference proteome</keyword>
<dbReference type="EMBL" id="QJNU01000194">
    <property type="protein sequence ID" value="RYP04814.1"/>
    <property type="molecule type" value="Genomic_DNA"/>
</dbReference>
<dbReference type="Proteomes" id="UP000293360">
    <property type="component" value="Unassembled WGS sequence"/>
</dbReference>
<protein>
    <submittedName>
        <fullName evidence="2">Uncharacterized protein</fullName>
    </submittedName>
</protein>
<gene>
    <name evidence="2" type="ORF">DL764_004230</name>
</gene>
<dbReference type="AlphaFoldDB" id="A0A4Q4TG92"/>
<reference evidence="2 3" key="1">
    <citation type="submission" date="2018-06" db="EMBL/GenBank/DDBJ databases">
        <title>Complete Genomes of Monosporascus.</title>
        <authorList>
            <person name="Robinson A.J."/>
            <person name="Natvig D.O."/>
        </authorList>
    </citation>
    <scope>NUCLEOTIDE SEQUENCE [LARGE SCALE GENOMIC DNA]</scope>
    <source>
        <strain evidence="2 3">CBS 110550</strain>
    </source>
</reference>
<evidence type="ECO:0000313" key="2">
    <source>
        <dbReference type="EMBL" id="RYP04814.1"/>
    </source>
</evidence>
<evidence type="ECO:0000256" key="1">
    <source>
        <dbReference type="SAM" id="MobiDB-lite"/>
    </source>
</evidence>
<proteinExistence type="predicted"/>
<evidence type="ECO:0000313" key="3">
    <source>
        <dbReference type="Proteomes" id="UP000293360"/>
    </source>
</evidence>
<feature type="compositionally biased region" description="Polar residues" evidence="1">
    <location>
        <begin position="146"/>
        <end position="181"/>
    </location>
</feature>